<gene>
    <name evidence="1" type="ORF">H9660_14860</name>
</gene>
<evidence type="ECO:0000313" key="1">
    <source>
        <dbReference type="EMBL" id="MBD7916422.1"/>
    </source>
</evidence>
<dbReference type="InterPro" id="IPR009394">
    <property type="entry name" value="MmcB-like"/>
</dbReference>
<organism evidence="1 2">
    <name type="scientific">Clostridium gallinarum</name>
    <dbReference type="NCBI Taxonomy" id="2762246"/>
    <lineage>
        <taxon>Bacteria</taxon>
        <taxon>Bacillati</taxon>
        <taxon>Bacillota</taxon>
        <taxon>Clostridia</taxon>
        <taxon>Eubacteriales</taxon>
        <taxon>Clostridiaceae</taxon>
        <taxon>Clostridium</taxon>
    </lineage>
</organism>
<keyword evidence="2" id="KW-1185">Reference proteome</keyword>
<protein>
    <submittedName>
        <fullName evidence="1">MmcB family DNA repair protein</fullName>
    </submittedName>
</protein>
<proteinExistence type="predicted"/>
<accession>A0ABR8Q7M1</accession>
<comment type="caution">
    <text evidence="1">The sequence shown here is derived from an EMBL/GenBank/DDBJ whole genome shotgun (WGS) entry which is preliminary data.</text>
</comment>
<dbReference type="RefSeq" id="WP_191751164.1">
    <property type="nucleotide sequence ID" value="NZ_JACSQZ010000081.1"/>
</dbReference>
<reference evidence="1 2" key="1">
    <citation type="submission" date="2020-08" db="EMBL/GenBank/DDBJ databases">
        <title>A Genomic Blueprint of the Chicken Gut Microbiome.</title>
        <authorList>
            <person name="Gilroy R."/>
            <person name="Ravi A."/>
            <person name="Getino M."/>
            <person name="Pursley I."/>
            <person name="Horton D.L."/>
            <person name="Alikhan N.-F."/>
            <person name="Baker D."/>
            <person name="Gharbi K."/>
            <person name="Hall N."/>
            <person name="Watson M."/>
            <person name="Adriaenssens E.M."/>
            <person name="Foster-Nyarko E."/>
            <person name="Jarju S."/>
            <person name="Secka A."/>
            <person name="Antonio M."/>
            <person name="Oren A."/>
            <person name="Chaudhuri R."/>
            <person name="La Ragione R.M."/>
            <person name="Hildebrand F."/>
            <person name="Pallen M.J."/>
        </authorList>
    </citation>
    <scope>NUCLEOTIDE SEQUENCE [LARGE SCALE GENOMIC DNA]</scope>
    <source>
        <strain evidence="1 2">Sa3CUN1</strain>
    </source>
</reference>
<dbReference type="Proteomes" id="UP000640335">
    <property type="component" value="Unassembled WGS sequence"/>
</dbReference>
<dbReference type="EMBL" id="JACSQZ010000081">
    <property type="protein sequence ID" value="MBD7916422.1"/>
    <property type="molecule type" value="Genomic_DNA"/>
</dbReference>
<dbReference type="Pfam" id="PF06319">
    <property type="entry name" value="MmcB-like"/>
    <property type="match status" value="1"/>
</dbReference>
<sequence length="429" mass="50433">MREKIINLIEQGISLKEISENLGVNYNTVRQISVSNKLLKNFSEYLTNEQIEKMKSLGNNIRALAPIKNDKDLIITLADYIYDGITRKEIEEIVSSIDEIRERKSNLIENYDFELSIINEKIEYLNEQIKLINSKDLIDLLTNQFRFIKDIEDKEIRKGYLNLIAIKVHYNRVFYALGRRVNLNLWNKLRRAEAIIPGANEIVDMEKFKELTINTIKRNNYYKDFEKERNIVEIKHLTVENQLKPLIEENNNKIIEYKNKIENVRKDIGKSTKKAINNYFEEREIRNKYITKYDSITHPKIQQGAAKWLYNSGYISTIELSKDKYKFDVIGYDDNTIIIMEAKASLADLKNDKKIIDYMNYCDKLYIVSNNYSVCDEAKNIDSRVGVIKLNDGFGFQEVIKEAENLNNGDRSLVPYINKKNSRKFIFGY</sequence>
<evidence type="ECO:0000313" key="2">
    <source>
        <dbReference type="Proteomes" id="UP000640335"/>
    </source>
</evidence>
<name>A0ABR8Q7M1_9CLOT</name>